<feature type="domain" description="Transposase putative helix-turn-helix" evidence="9">
    <location>
        <begin position="1"/>
        <end position="42"/>
    </location>
</feature>
<accession>A0ABP7G392</accession>
<keyword evidence="2" id="KW-0815">Transposition</keyword>
<organism evidence="10 11">
    <name type="scientific">Salinactinospora qingdaonensis</name>
    <dbReference type="NCBI Taxonomy" id="702744"/>
    <lineage>
        <taxon>Bacteria</taxon>
        <taxon>Bacillati</taxon>
        <taxon>Actinomycetota</taxon>
        <taxon>Actinomycetes</taxon>
        <taxon>Streptosporangiales</taxon>
        <taxon>Nocardiopsidaceae</taxon>
        <taxon>Salinactinospora</taxon>
    </lineage>
</organism>
<dbReference type="Pfam" id="PF07282">
    <property type="entry name" value="Cas12f1-like_TNB"/>
    <property type="match status" value="1"/>
</dbReference>
<evidence type="ECO:0000256" key="4">
    <source>
        <dbReference type="ARBA" id="ARBA00022833"/>
    </source>
</evidence>
<evidence type="ECO:0000259" key="7">
    <source>
        <dbReference type="Pfam" id="PF01385"/>
    </source>
</evidence>
<dbReference type="InterPro" id="IPR010095">
    <property type="entry name" value="Cas12f1-like_TNB"/>
</dbReference>
<dbReference type="GO" id="GO:0004519">
    <property type="term" value="F:endonuclease activity"/>
    <property type="evidence" value="ECO:0007669"/>
    <property type="project" value="UniProtKB-KW"/>
</dbReference>
<evidence type="ECO:0000259" key="8">
    <source>
        <dbReference type="Pfam" id="PF07282"/>
    </source>
</evidence>
<evidence type="ECO:0000256" key="2">
    <source>
        <dbReference type="ARBA" id="ARBA00022578"/>
    </source>
</evidence>
<feature type="domain" description="Cas12f1-like TNB" evidence="8">
    <location>
        <begin position="308"/>
        <end position="374"/>
    </location>
</feature>
<dbReference type="Pfam" id="PF12323">
    <property type="entry name" value="HTH_OrfB_IS605"/>
    <property type="match status" value="1"/>
</dbReference>
<comment type="similarity">
    <text evidence="1">In the C-terminal section; belongs to the transposase 35 family.</text>
</comment>
<gene>
    <name evidence="10" type="ORF">GCM10022402_36760</name>
</gene>
<keyword evidence="3" id="KW-0479">Metal-binding</keyword>
<dbReference type="Proteomes" id="UP001500908">
    <property type="component" value="Unassembled WGS sequence"/>
</dbReference>
<dbReference type="InterPro" id="IPR001959">
    <property type="entry name" value="Transposase"/>
</dbReference>
<keyword evidence="6" id="KW-0233">DNA recombination</keyword>
<keyword evidence="10" id="KW-0255">Endonuclease</keyword>
<proteinExistence type="inferred from homology"/>
<evidence type="ECO:0000256" key="6">
    <source>
        <dbReference type="ARBA" id="ARBA00023172"/>
    </source>
</evidence>
<dbReference type="RefSeq" id="WP_344973641.1">
    <property type="nucleotide sequence ID" value="NZ_BAABDD010000019.1"/>
</dbReference>
<dbReference type="Pfam" id="PF01385">
    <property type="entry name" value="OrfB_IS605"/>
    <property type="match status" value="1"/>
</dbReference>
<keyword evidence="10" id="KW-0540">Nuclease</keyword>
<evidence type="ECO:0000256" key="1">
    <source>
        <dbReference type="ARBA" id="ARBA00008761"/>
    </source>
</evidence>
<feature type="domain" description="Probable transposase IS891/IS1136/IS1341" evidence="7">
    <location>
        <begin position="167"/>
        <end position="280"/>
    </location>
</feature>
<keyword evidence="4" id="KW-0862">Zinc</keyword>
<dbReference type="EMBL" id="BAABDD010000019">
    <property type="protein sequence ID" value="GAA3754709.1"/>
    <property type="molecule type" value="Genomic_DNA"/>
</dbReference>
<dbReference type="NCBIfam" id="NF040570">
    <property type="entry name" value="guided_TnpB"/>
    <property type="match status" value="1"/>
</dbReference>
<evidence type="ECO:0000313" key="10">
    <source>
        <dbReference type="EMBL" id="GAA3754709.1"/>
    </source>
</evidence>
<evidence type="ECO:0000256" key="5">
    <source>
        <dbReference type="ARBA" id="ARBA00023125"/>
    </source>
</evidence>
<evidence type="ECO:0000313" key="11">
    <source>
        <dbReference type="Proteomes" id="UP001500908"/>
    </source>
</evidence>
<evidence type="ECO:0000259" key="9">
    <source>
        <dbReference type="Pfam" id="PF12323"/>
    </source>
</evidence>
<sequence length="419" mass="46325">MLSGRKYRLALSGQQAKACQEFGDICRAVWNTALDQRRQYVDRYTRGRSGEFCGYHLQARELAEAKADEVWLAAAPSHTLQQTLKDLDAACRRHGTFSVRWRAKHRWNPSFRFPAGNLIAVEKLNRTWGRAKLPKLGWVAFRISRPLGGTIRSATVSRKGGHWFVSFLVEDGQLTPESHPGAPVGVDRGVAVAATTSGGQFHDREFATTGEKARYLRLQRKLVRQKKTSANRRKTRAAMGRITTRAVDRRADFCAQTANRLTARHSAVVLEDLNTKGMTASAKGVTDAPSERVRQKAGLNRAILDKGWHRLETALRSAARYTGTTITTVNPAFTSQRCHQCRHTAPESRESQAAFRCTRCGHECHADVNAAKNILSAAGHAVPACGDLAVGRSTKQEPAGTREKVPHRPALPLVGIPRL</sequence>
<name>A0ABP7G392_9ACTN</name>
<dbReference type="InterPro" id="IPR021027">
    <property type="entry name" value="Transposase_put_HTH"/>
</dbReference>
<keyword evidence="5" id="KW-0238">DNA-binding</keyword>
<reference evidence="11" key="1">
    <citation type="journal article" date="2019" name="Int. J. Syst. Evol. Microbiol.">
        <title>The Global Catalogue of Microorganisms (GCM) 10K type strain sequencing project: providing services to taxonomists for standard genome sequencing and annotation.</title>
        <authorList>
            <consortium name="The Broad Institute Genomics Platform"/>
            <consortium name="The Broad Institute Genome Sequencing Center for Infectious Disease"/>
            <person name="Wu L."/>
            <person name="Ma J."/>
        </authorList>
    </citation>
    <scope>NUCLEOTIDE SEQUENCE [LARGE SCALE GENOMIC DNA]</scope>
    <source>
        <strain evidence="11">JCM 17137</strain>
    </source>
</reference>
<keyword evidence="11" id="KW-1185">Reference proteome</keyword>
<comment type="caution">
    <text evidence="10">The sequence shown here is derived from an EMBL/GenBank/DDBJ whole genome shotgun (WGS) entry which is preliminary data.</text>
</comment>
<evidence type="ECO:0000256" key="3">
    <source>
        <dbReference type="ARBA" id="ARBA00022723"/>
    </source>
</evidence>
<protein>
    <submittedName>
        <fullName evidence="10">RNA-guided endonuclease TnpB family protein</fullName>
    </submittedName>
</protein>
<keyword evidence="10" id="KW-0378">Hydrolase</keyword>